<accession>A0A1W1BY39</accession>
<reference evidence="8" key="1">
    <citation type="submission" date="2016-10" db="EMBL/GenBank/DDBJ databases">
        <authorList>
            <person name="de Groot N.N."/>
        </authorList>
    </citation>
    <scope>NUCLEOTIDE SEQUENCE</scope>
</reference>
<feature type="transmembrane region" description="Helical" evidence="7">
    <location>
        <begin position="154"/>
        <end position="176"/>
    </location>
</feature>
<comment type="similarity">
    <text evidence="2">Belongs to the UPF0324 family.</text>
</comment>
<name>A0A1W1BY39_9ZZZZ</name>
<dbReference type="GO" id="GO:0005886">
    <property type="term" value="C:plasma membrane"/>
    <property type="evidence" value="ECO:0007669"/>
    <property type="project" value="UniProtKB-SubCell"/>
</dbReference>
<organism evidence="8">
    <name type="scientific">hydrothermal vent metagenome</name>
    <dbReference type="NCBI Taxonomy" id="652676"/>
    <lineage>
        <taxon>unclassified sequences</taxon>
        <taxon>metagenomes</taxon>
        <taxon>ecological metagenomes</taxon>
    </lineage>
</organism>
<dbReference type="EMBL" id="FPHF01000045">
    <property type="protein sequence ID" value="SFV58362.1"/>
    <property type="molecule type" value="Genomic_DNA"/>
</dbReference>
<evidence type="ECO:0000313" key="8">
    <source>
        <dbReference type="EMBL" id="SFV58362.1"/>
    </source>
</evidence>
<evidence type="ECO:0000256" key="4">
    <source>
        <dbReference type="ARBA" id="ARBA00022692"/>
    </source>
</evidence>
<feature type="transmembrane region" description="Helical" evidence="7">
    <location>
        <begin position="12"/>
        <end position="27"/>
    </location>
</feature>
<evidence type="ECO:0000256" key="6">
    <source>
        <dbReference type="ARBA" id="ARBA00023136"/>
    </source>
</evidence>
<dbReference type="InterPro" id="IPR018383">
    <property type="entry name" value="UPF0324_pro"/>
</dbReference>
<gene>
    <name evidence="8" type="ORF">MNB_SM-4-1613</name>
</gene>
<keyword evidence="6 7" id="KW-0472">Membrane</keyword>
<feature type="transmembrane region" description="Helical" evidence="7">
    <location>
        <begin position="282"/>
        <end position="302"/>
    </location>
</feature>
<comment type="subcellular location">
    <subcellularLocation>
        <location evidence="1">Cell membrane</location>
        <topology evidence="1">Multi-pass membrane protein</topology>
    </subcellularLocation>
</comment>
<dbReference type="Pfam" id="PF03601">
    <property type="entry name" value="Cons_hypoth698"/>
    <property type="match status" value="1"/>
</dbReference>
<evidence type="ECO:0000256" key="2">
    <source>
        <dbReference type="ARBA" id="ARBA00007977"/>
    </source>
</evidence>
<dbReference type="PANTHER" id="PTHR30106">
    <property type="entry name" value="INNER MEMBRANE PROTEIN YEIH-RELATED"/>
    <property type="match status" value="1"/>
</dbReference>
<feature type="transmembrane region" description="Helical" evidence="7">
    <location>
        <begin position="220"/>
        <end position="237"/>
    </location>
</feature>
<feature type="transmembrane region" description="Helical" evidence="7">
    <location>
        <begin position="258"/>
        <end position="276"/>
    </location>
</feature>
<evidence type="ECO:0000256" key="5">
    <source>
        <dbReference type="ARBA" id="ARBA00022989"/>
    </source>
</evidence>
<sequence>MFKISKYKKYTKGLFASIAVAIVSYIITEFISFSTATVAIILGMIVGNYFYKTFHGEGSAYKSGVKFAEKDLLMFAIALMGINLNFTMLANLGLQTLLIIVLGMIFTIFMGVFLGKLFKLNPQLSLMIGIGNGVCGSSAIAATAGVAKVKSNDIGVSIALVNLMGTIGIFLAPALAQLLGFTDIQAGVFTGNTLQAVGQAVAAGFSISPEAGHYATVVKMGRVLLLVPLVLILIYIAKRESKNSDEEAGEKTKVGVPSFIIWFVAFSVVASLGWLPKELETLIGLVSHYITLIAMSAIGLMIHFGTIIKTAGTAFKVSSILFALQLMFSALLISML</sequence>
<dbReference type="PANTHER" id="PTHR30106:SF2">
    <property type="entry name" value="UPF0324 INNER MEMBRANE PROTEIN YEIH"/>
    <property type="match status" value="1"/>
</dbReference>
<protein>
    <submittedName>
        <fullName evidence="8">Putative membrane protein YeiH</fullName>
    </submittedName>
</protein>
<evidence type="ECO:0000256" key="1">
    <source>
        <dbReference type="ARBA" id="ARBA00004651"/>
    </source>
</evidence>
<feature type="transmembrane region" description="Helical" evidence="7">
    <location>
        <begin position="314"/>
        <end position="335"/>
    </location>
</feature>
<evidence type="ECO:0000256" key="7">
    <source>
        <dbReference type="SAM" id="Phobius"/>
    </source>
</evidence>
<evidence type="ECO:0000256" key="3">
    <source>
        <dbReference type="ARBA" id="ARBA00022475"/>
    </source>
</evidence>
<proteinExistence type="inferred from homology"/>
<feature type="transmembrane region" description="Helical" evidence="7">
    <location>
        <begin position="72"/>
        <end position="90"/>
    </location>
</feature>
<feature type="transmembrane region" description="Helical" evidence="7">
    <location>
        <begin position="126"/>
        <end position="148"/>
    </location>
</feature>
<feature type="transmembrane region" description="Helical" evidence="7">
    <location>
        <begin position="96"/>
        <end position="114"/>
    </location>
</feature>
<keyword evidence="5 7" id="KW-1133">Transmembrane helix</keyword>
<dbReference type="AlphaFoldDB" id="A0A1W1BY39"/>
<keyword evidence="3" id="KW-1003">Cell membrane</keyword>
<keyword evidence="4 7" id="KW-0812">Transmembrane</keyword>